<dbReference type="GO" id="GO:0009691">
    <property type="term" value="P:cytokinin biosynthetic process"/>
    <property type="evidence" value="ECO:0007669"/>
    <property type="project" value="UniProtKB-UniRule"/>
</dbReference>
<dbReference type="InterPro" id="IPR005269">
    <property type="entry name" value="LOG"/>
</dbReference>
<dbReference type="Proteomes" id="UP000540656">
    <property type="component" value="Unassembled WGS sequence"/>
</dbReference>
<sequence>MSGKGEKKRGDKYRGPVMMRRSQIDSGTTDQRLLDSRGPSDWVHTDPWRVLRIQSEFVEGFGALAELGPAIGVFGSARTQPEDPFYAKGEEVGRKLVEAGFAVITGGGPGAMEAANKGASEAGGASIGLGIELPFETGLNQWVDKGINFRYFFARKTMFVKYSQGFVVLPGGVGTLDELFEAITLVQTQKVTSFPVVLMGVDYWSGLLDWLRDSVLAEGKISEADLDLFTLTDDVDLAVRLMVEAREGRGPTARAPKQPE</sequence>
<dbReference type="FunFam" id="3.40.50.450:FF:000011">
    <property type="entry name" value="TIGR00730 family Rossman fold protein"/>
    <property type="match status" value="1"/>
</dbReference>
<comment type="catalytic activity">
    <reaction evidence="1">
        <text>9-ribosyl-trans-zeatin 5'-phosphate + H2O = trans-zeatin + D-ribose 5-phosphate</text>
        <dbReference type="Rhea" id="RHEA:48564"/>
        <dbReference type="ChEBI" id="CHEBI:15377"/>
        <dbReference type="ChEBI" id="CHEBI:16522"/>
        <dbReference type="ChEBI" id="CHEBI:78346"/>
        <dbReference type="ChEBI" id="CHEBI:87947"/>
        <dbReference type="EC" id="3.2.2.n1"/>
    </reaction>
</comment>
<dbReference type="PANTHER" id="PTHR43393:SF2">
    <property type="entry name" value="CYTOKININ RIBOSIDE 5'-MONOPHOSPHATE PHOSPHORIBOHYDROLASE"/>
    <property type="match status" value="1"/>
</dbReference>
<keyword evidence="1" id="KW-0203">Cytokinin biosynthesis</keyword>
<dbReference type="Gene3D" id="3.40.50.450">
    <property type="match status" value="1"/>
</dbReference>
<dbReference type="GO" id="GO:0005829">
    <property type="term" value="C:cytosol"/>
    <property type="evidence" value="ECO:0007669"/>
    <property type="project" value="TreeGrafter"/>
</dbReference>
<dbReference type="NCBIfam" id="TIGR00730">
    <property type="entry name" value="Rossman fold protein, TIGR00730 family"/>
    <property type="match status" value="1"/>
</dbReference>
<dbReference type="EMBL" id="JACCAA010000001">
    <property type="protein sequence ID" value="NYG60434.1"/>
    <property type="molecule type" value="Genomic_DNA"/>
</dbReference>
<comment type="caution">
    <text evidence="3">The sequence shown here is derived from an EMBL/GenBank/DDBJ whole genome shotgun (WGS) entry which is preliminary data.</text>
</comment>
<evidence type="ECO:0000313" key="4">
    <source>
        <dbReference type="Proteomes" id="UP000540656"/>
    </source>
</evidence>
<comment type="catalytic activity">
    <reaction evidence="1">
        <text>N(6)-(dimethylallyl)adenosine 5'-phosphate + H2O = N(6)-dimethylallyladenine + D-ribose 5-phosphate</text>
        <dbReference type="Rhea" id="RHEA:48560"/>
        <dbReference type="ChEBI" id="CHEBI:15377"/>
        <dbReference type="ChEBI" id="CHEBI:17660"/>
        <dbReference type="ChEBI" id="CHEBI:57526"/>
        <dbReference type="ChEBI" id="CHEBI:78346"/>
        <dbReference type="EC" id="3.2.2.n1"/>
    </reaction>
</comment>
<name>A0A7Y9UUB0_9ACTN</name>
<dbReference type="InterPro" id="IPR052341">
    <property type="entry name" value="LOG_family_nucleotidases"/>
</dbReference>
<dbReference type="AlphaFoldDB" id="A0A7Y9UUB0"/>
<reference evidence="3 4" key="1">
    <citation type="submission" date="2020-07" db="EMBL/GenBank/DDBJ databases">
        <title>Sequencing the genomes of 1000 actinobacteria strains.</title>
        <authorList>
            <person name="Klenk H.-P."/>
        </authorList>
    </citation>
    <scope>NUCLEOTIDE SEQUENCE [LARGE SCALE GENOMIC DNA]</scope>
    <source>
        <strain evidence="3 4">DSM 23819</strain>
    </source>
</reference>
<evidence type="ECO:0000256" key="2">
    <source>
        <dbReference type="SAM" id="MobiDB-lite"/>
    </source>
</evidence>
<proteinExistence type="inferred from homology"/>
<feature type="compositionally biased region" description="Basic and acidic residues" evidence="2">
    <location>
        <begin position="1"/>
        <end position="14"/>
    </location>
</feature>
<protein>
    <recommendedName>
        <fullName evidence="1">Cytokinin riboside 5'-monophosphate phosphoribohydrolase</fullName>
        <ecNumber evidence="1">3.2.2.n1</ecNumber>
    </recommendedName>
</protein>
<dbReference type="Pfam" id="PF03641">
    <property type="entry name" value="Lysine_decarbox"/>
    <property type="match status" value="1"/>
</dbReference>
<organism evidence="3 4">
    <name type="scientific">Nocardioides daedukensis</name>
    <dbReference type="NCBI Taxonomy" id="634462"/>
    <lineage>
        <taxon>Bacteria</taxon>
        <taxon>Bacillati</taxon>
        <taxon>Actinomycetota</taxon>
        <taxon>Actinomycetes</taxon>
        <taxon>Propionibacteriales</taxon>
        <taxon>Nocardioidaceae</taxon>
        <taxon>Nocardioides</taxon>
    </lineage>
</organism>
<evidence type="ECO:0000313" key="3">
    <source>
        <dbReference type="EMBL" id="NYG60434.1"/>
    </source>
</evidence>
<dbReference type="PANTHER" id="PTHR43393">
    <property type="entry name" value="CYTOKININ RIBOSIDE 5'-MONOPHOSPHATE PHOSPHORIBOHYDROLASE"/>
    <property type="match status" value="1"/>
</dbReference>
<dbReference type="RefSeq" id="WP_246279994.1">
    <property type="nucleotide sequence ID" value="NZ_JACCAA010000001.1"/>
</dbReference>
<accession>A0A7Y9UUB0</accession>
<gene>
    <name evidence="3" type="ORF">BJ980_003357</name>
</gene>
<dbReference type="EC" id="3.2.2.n1" evidence="1"/>
<evidence type="ECO:0000256" key="1">
    <source>
        <dbReference type="RuleBase" id="RU363015"/>
    </source>
</evidence>
<dbReference type="GO" id="GO:0016787">
    <property type="term" value="F:hydrolase activity"/>
    <property type="evidence" value="ECO:0007669"/>
    <property type="project" value="UniProtKB-KW"/>
</dbReference>
<keyword evidence="4" id="KW-1185">Reference proteome</keyword>
<comment type="similarity">
    <text evidence="1">Belongs to the LOG family.</text>
</comment>
<dbReference type="SUPFAM" id="SSF102405">
    <property type="entry name" value="MCP/YpsA-like"/>
    <property type="match status" value="1"/>
</dbReference>
<keyword evidence="1" id="KW-0378">Hydrolase</keyword>
<dbReference type="InterPro" id="IPR031100">
    <property type="entry name" value="LOG_fam"/>
</dbReference>
<feature type="region of interest" description="Disordered" evidence="2">
    <location>
        <begin position="1"/>
        <end position="39"/>
    </location>
</feature>